<dbReference type="OrthoDB" id="9807535at2"/>
<dbReference type="InterPro" id="IPR011008">
    <property type="entry name" value="Dimeric_a/b-barrel"/>
</dbReference>
<evidence type="ECO:0000313" key="4">
    <source>
        <dbReference type="Proteomes" id="UP000274358"/>
    </source>
</evidence>
<dbReference type="RefSeq" id="WP_126686437.1">
    <property type="nucleotide sequence ID" value="NZ_RYYV01000019.1"/>
</dbReference>
<keyword evidence="4" id="KW-1185">Reference proteome</keyword>
<dbReference type="EMBL" id="RYYV01000019">
    <property type="protein sequence ID" value="RUL71100.1"/>
    <property type="molecule type" value="Genomic_DNA"/>
</dbReference>
<organism evidence="3 4">
    <name type="scientific">Dyella choica</name>
    <dbReference type="NCBI Taxonomy" id="1927959"/>
    <lineage>
        <taxon>Bacteria</taxon>
        <taxon>Pseudomonadati</taxon>
        <taxon>Pseudomonadota</taxon>
        <taxon>Gammaproteobacteria</taxon>
        <taxon>Lysobacterales</taxon>
        <taxon>Rhodanobacteraceae</taxon>
        <taxon>Dyella</taxon>
    </lineage>
</organism>
<dbReference type="InterPro" id="IPR005545">
    <property type="entry name" value="YCII"/>
</dbReference>
<dbReference type="AlphaFoldDB" id="A0A432M1M2"/>
<evidence type="ECO:0000256" key="1">
    <source>
        <dbReference type="ARBA" id="ARBA00007689"/>
    </source>
</evidence>
<dbReference type="SUPFAM" id="SSF54909">
    <property type="entry name" value="Dimeric alpha+beta barrel"/>
    <property type="match status" value="1"/>
</dbReference>
<comment type="similarity">
    <text evidence="1">Belongs to the YciI family.</text>
</comment>
<feature type="domain" description="YCII-related" evidence="2">
    <location>
        <begin position="1"/>
        <end position="114"/>
    </location>
</feature>
<evidence type="ECO:0000313" key="3">
    <source>
        <dbReference type="EMBL" id="RUL71100.1"/>
    </source>
</evidence>
<dbReference type="Gene3D" id="3.30.70.1060">
    <property type="entry name" value="Dimeric alpha+beta barrel"/>
    <property type="match status" value="1"/>
</dbReference>
<dbReference type="PANTHER" id="PTHR35174:SF3">
    <property type="entry name" value="BLL7171 PROTEIN"/>
    <property type="match status" value="1"/>
</dbReference>
<gene>
    <name evidence="3" type="ORF">EKH80_19340</name>
</gene>
<sequence>MQYLLMLFAEEKAWGRMSSADQERGVAAYGAYTQALKEAGVWVGSNRLQNTDSATTVRVVDGKSQVLDGPYADSKEQLAGYYLIEAADLDAALGWAARCPGAGHGTIEVRPVWPTYGGSPS</sequence>
<name>A0A432M1M2_9GAMM</name>
<evidence type="ECO:0000259" key="2">
    <source>
        <dbReference type="Pfam" id="PF03795"/>
    </source>
</evidence>
<proteinExistence type="inferred from homology"/>
<protein>
    <submittedName>
        <fullName evidence="3">YciI family protein</fullName>
    </submittedName>
</protein>
<dbReference type="Proteomes" id="UP000274358">
    <property type="component" value="Unassembled WGS sequence"/>
</dbReference>
<dbReference type="PANTHER" id="PTHR35174">
    <property type="entry name" value="BLL7171 PROTEIN-RELATED"/>
    <property type="match status" value="1"/>
</dbReference>
<comment type="caution">
    <text evidence="3">The sequence shown here is derived from an EMBL/GenBank/DDBJ whole genome shotgun (WGS) entry which is preliminary data.</text>
</comment>
<reference evidence="3 4" key="1">
    <citation type="submission" date="2018-12" db="EMBL/GenBank/DDBJ databases">
        <title>Dyella dinghuensis sp. nov. DHOA06 and Dyella choica sp. nov. 4M-K27, isolated from forest soil.</title>
        <authorList>
            <person name="Qiu L.-H."/>
            <person name="Gao Z.-H."/>
        </authorList>
    </citation>
    <scope>NUCLEOTIDE SEQUENCE [LARGE SCALE GENOMIC DNA]</scope>
    <source>
        <strain evidence="3 4">4M-K27</strain>
    </source>
</reference>
<dbReference type="Pfam" id="PF03795">
    <property type="entry name" value="YCII"/>
    <property type="match status" value="1"/>
</dbReference>
<accession>A0A432M1M2</accession>